<comment type="caution">
    <text evidence="2">The sequence shown here is derived from an EMBL/GenBank/DDBJ whole genome shotgun (WGS) entry which is preliminary data.</text>
</comment>
<dbReference type="NCBIfam" id="TIGR00254">
    <property type="entry name" value="GGDEF"/>
    <property type="match status" value="1"/>
</dbReference>
<dbReference type="PANTHER" id="PTHR46663">
    <property type="entry name" value="DIGUANYLATE CYCLASE DGCT-RELATED"/>
    <property type="match status" value="1"/>
</dbReference>
<dbReference type="Gene3D" id="3.30.70.270">
    <property type="match status" value="1"/>
</dbReference>
<dbReference type="PROSITE" id="PS50887">
    <property type="entry name" value="GGDEF"/>
    <property type="match status" value="1"/>
</dbReference>
<dbReference type="PANTHER" id="PTHR46663:SF2">
    <property type="entry name" value="GGDEF DOMAIN-CONTAINING PROTEIN"/>
    <property type="match status" value="1"/>
</dbReference>
<accession>A0A2N4UGU9</accession>
<keyword evidence="3" id="KW-1185">Reference proteome</keyword>
<evidence type="ECO:0000259" key="1">
    <source>
        <dbReference type="PROSITE" id="PS50887"/>
    </source>
</evidence>
<dbReference type="CDD" id="cd01949">
    <property type="entry name" value="GGDEF"/>
    <property type="match status" value="1"/>
</dbReference>
<organism evidence="2 3">
    <name type="scientific">Pollutimonas nitritireducens</name>
    <dbReference type="NCBI Taxonomy" id="2045209"/>
    <lineage>
        <taxon>Bacteria</taxon>
        <taxon>Pseudomonadati</taxon>
        <taxon>Pseudomonadota</taxon>
        <taxon>Betaproteobacteria</taxon>
        <taxon>Burkholderiales</taxon>
        <taxon>Alcaligenaceae</taxon>
        <taxon>Pollutimonas</taxon>
    </lineage>
</organism>
<dbReference type="AlphaFoldDB" id="A0A2N4UGU9"/>
<dbReference type="InterPro" id="IPR029787">
    <property type="entry name" value="Nucleotide_cyclase"/>
</dbReference>
<dbReference type="OrthoDB" id="8685888at2"/>
<dbReference type="InterPro" id="IPR052163">
    <property type="entry name" value="DGC-Regulatory_Protein"/>
</dbReference>
<dbReference type="Pfam" id="PF00990">
    <property type="entry name" value="GGDEF"/>
    <property type="match status" value="1"/>
</dbReference>
<reference evidence="2 3" key="1">
    <citation type="submission" date="2017-10" db="EMBL/GenBank/DDBJ databases">
        <title>Two draft genome sequences of Pusillimonas sp. strains isolated from a nitrate- and radionuclide-contaminated groundwater in Russia.</title>
        <authorList>
            <person name="Grouzdev D.S."/>
            <person name="Tourova T.P."/>
            <person name="Goeva M.A."/>
            <person name="Babich T.L."/>
            <person name="Sokolova D.S."/>
            <person name="Abdullin R."/>
            <person name="Poltaraus A.B."/>
            <person name="Toshchakov S.V."/>
            <person name="Nazina T.N."/>
        </authorList>
    </citation>
    <scope>NUCLEOTIDE SEQUENCE [LARGE SCALE GENOMIC DNA]</scope>
    <source>
        <strain evidence="2 3">JR1/69-2-13</strain>
    </source>
</reference>
<protein>
    <recommendedName>
        <fullName evidence="1">GGDEF domain-containing protein</fullName>
    </recommendedName>
</protein>
<dbReference type="RefSeq" id="WP_102069687.1">
    <property type="nucleotide sequence ID" value="NZ_PDNV01000005.1"/>
</dbReference>
<evidence type="ECO:0000313" key="3">
    <source>
        <dbReference type="Proteomes" id="UP000234328"/>
    </source>
</evidence>
<dbReference type="Proteomes" id="UP000234328">
    <property type="component" value="Unassembled WGS sequence"/>
</dbReference>
<dbReference type="EMBL" id="PDNV01000005">
    <property type="protein sequence ID" value="PLC54247.1"/>
    <property type="molecule type" value="Genomic_DNA"/>
</dbReference>
<feature type="domain" description="GGDEF" evidence="1">
    <location>
        <begin position="83"/>
        <end position="207"/>
    </location>
</feature>
<dbReference type="SUPFAM" id="SSF55073">
    <property type="entry name" value="Nucleotide cyclase"/>
    <property type="match status" value="1"/>
</dbReference>
<sequence length="207" mass="22664">MSESIKPILRKAIVPAGKVDAIQDATGKILSYVARCTDISERLQYEERVSQLELRDGPTGLANRNLLTERTNQALLQAERYGRNLGMLCIRLDWSDAVSDANAVNDESFKLVAQQLAACVRASDTVARITANEFAVLLPEIEDADHVLLVAVKITHALEQLSDLGVNTSTGVARYPADGLDIHALLRHADEDRRRKAPTRRAGVVPA</sequence>
<evidence type="ECO:0000313" key="2">
    <source>
        <dbReference type="EMBL" id="PLC54247.1"/>
    </source>
</evidence>
<name>A0A2N4UGU9_9BURK</name>
<dbReference type="InterPro" id="IPR043128">
    <property type="entry name" value="Rev_trsase/Diguanyl_cyclase"/>
</dbReference>
<dbReference type="SMART" id="SM00267">
    <property type="entry name" value="GGDEF"/>
    <property type="match status" value="1"/>
</dbReference>
<dbReference type="InterPro" id="IPR000160">
    <property type="entry name" value="GGDEF_dom"/>
</dbReference>
<proteinExistence type="predicted"/>
<gene>
    <name evidence="2" type="ORF">CR155_09035</name>
</gene>